<name>A0A9Q8PFZ6_PASFU</name>
<sequence length="324" mass="34493">MDMATTLALFASQACAPAPTTCPSCVFGATAATLHSYSYTIVQTITATRVPYVKDYGNGNISTVSVSTIWPTGVLGLPANTNLFTDIADMTWTGQGIAMAYPTVYIEYLGFERNDFLVNDAYDATLGVCSGELRPTQVRLPATTTPVPFIFPLYNAPCTTTVSDVEHFSVPLPTPLVSYLELVADDPGCEGLSNIVQCQALDRWYTNGYITPPATATTSCVTDYIPSTTTFPSTITGVSTCPDSTLETTTLVVAGVATSTATVTNCQPAKRQAVLDVRDATNATWLNYANATPITVPDDFNRTLTKRHLNGFAVAPRATTTVGL</sequence>
<accession>A0A9Q8PFZ6</accession>
<feature type="chain" id="PRO_5040107303" evidence="1">
    <location>
        <begin position="18"/>
        <end position="324"/>
    </location>
</feature>
<proteinExistence type="predicted"/>
<dbReference type="RefSeq" id="XP_047766102.1">
    <property type="nucleotide sequence ID" value="XM_047908957.1"/>
</dbReference>
<feature type="signal peptide" evidence="1">
    <location>
        <begin position="1"/>
        <end position="17"/>
    </location>
</feature>
<evidence type="ECO:0000256" key="1">
    <source>
        <dbReference type="SAM" id="SignalP"/>
    </source>
</evidence>
<gene>
    <name evidence="2" type="ORF">CLAFUR5_09809</name>
</gene>
<reference evidence="2" key="2">
    <citation type="journal article" date="2022" name="Microb. Genom.">
        <title>A chromosome-scale genome assembly of the tomato pathogen Cladosporium fulvum reveals a compartmentalized genome architecture and the presence of a dispensable chromosome.</title>
        <authorList>
            <person name="Zaccaron A.Z."/>
            <person name="Chen L.H."/>
            <person name="Samaras A."/>
            <person name="Stergiopoulos I."/>
        </authorList>
    </citation>
    <scope>NUCLEOTIDE SEQUENCE</scope>
    <source>
        <strain evidence="2">Race5_Kim</strain>
    </source>
</reference>
<protein>
    <submittedName>
        <fullName evidence="2">Uncharacterized protein</fullName>
    </submittedName>
</protein>
<dbReference type="Proteomes" id="UP000756132">
    <property type="component" value="Chromosome 9"/>
</dbReference>
<evidence type="ECO:0000313" key="2">
    <source>
        <dbReference type="EMBL" id="UJO21736.1"/>
    </source>
</evidence>
<dbReference type="AlphaFoldDB" id="A0A9Q8PFZ6"/>
<reference evidence="2" key="1">
    <citation type="submission" date="2021-12" db="EMBL/GenBank/DDBJ databases">
        <authorList>
            <person name="Zaccaron A."/>
            <person name="Stergiopoulos I."/>
        </authorList>
    </citation>
    <scope>NUCLEOTIDE SEQUENCE</scope>
    <source>
        <strain evidence="2">Race5_Kim</strain>
    </source>
</reference>
<evidence type="ECO:0000313" key="3">
    <source>
        <dbReference type="Proteomes" id="UP000756132"/>
    </source>
</evidence>
<keyword evidence="1" id="KW-0732">Signal</keyword>
<organism evidence="2 3">
    <name type="scientific">Passalora fulva</name>
    <name type="common">Tomato leaf mold</name>
    <name type="synonym">Cladosporium fulvum</name>
    <dbReference type="NCBI Taxonomy" id="5499"/>
    <lineage>
        <taxon>Eukaryota</taxon>
        <taxon>Fungi</taxon>
        <taxon>Dikarya</taxon>
        <taxon>Ascomycota</taxon>
        <taxon>Pezizomycotina</taxon>
        <taxon>Dothideomycetes</taxon>
        <taxon>Dothideomycetidae</taxon>
        <taxon>Mycosphaerellales</taxon>
        <taxon>Mycosphaerellaceae</taxon>
        <taxon>Fulvia</taxon>
    </lineage>
</organism>
<dbReference type="EMBL" id="CP090171">
    <property type="protein sequence ID" value="UJO21736.1"/>
    <property type="molecule type" value="Genomic_DNA"/>
</dbReference>
<dbReference type="GeneID" id="71989687"/>
<dbReference type="KEGG" id="ffu:CLAFUR5_09809"/>
<dbReference type="OrthoDB" id="3941385at2759"/>
<keyword evidence="3" id="KW-1185">Reference proteome</keyword>